<dbReference type="Proteomes" id="UP000051733">
    <property type="component" value="Unassembled WGS sequence"/>
</dbReference>
<accession>A0A0R2A0J4</accession>
<dbReference type="InterPro" id="IPR018356">
    <property type="entry name" value="Tscrpt_reg_HTH_DeoR_CS"/>
</dbReference>
<dbReference type="PROSITE" id="PS51000">
    <property type="entry name" value="HTH_DEOR_2"/>
    <property type="match status" value="1"/>
</dbReference>
<dbReference type="SMART" id="SM00420">
    <property type="entry name" value="HTH_DEOR"/>
    <property type="match status" value="1"/>
</dbReference>
<dbReference type="Pfam" id="PF08220">
    <property type="entry name" value="HTH_DeoR"/>
    <property type="match status" value="1"/>
</dbReference>
<comment type="caution">
    <text evidence="5">The sequence shown here is derived from an EMBL/GenBank/DDBJ whole genome shotgun (WGS) entry which is preliminary data.</text>
</comment>
<keyword evidence="1" id="KW-0805">Transcription regulation</keyword>
<evidence type="ECO:0000313" key="6">
    <source>
        <dbReference type="Proteomes" id="UP000051733"/>
    </source>
</evidence>
<gene>
    <name evidence="5" type="ORF">FC26_GL000162</name>
</gene>
<dbReference type="Pfam" id="PF00455">
    <property type="entry name" value="DeoRC"/>
    <property type="match status" value="1"/>
</dbReference>
<dbReference type="PANTHER" id="PTHR30363:SF51">
    <property type="entry name" value="HTH-TYPE TRANSCRIPTIONAL REPRESSOR GLCR"/>
    <property type="match status" value="1"/>
</dbReference>
<name>A0A0R2A0J4_9LACO</name>
<keyword evidence="3" id="KW-0804">Transcription</keyword>
<proteinExistence type="predicted"/>
<sequence>MMNQDKRLEVIMQTLEKNHTLTLQEIMKLTGASRDTVRRDIVKLSDSDLVKRNYGGISLPHTFRYVDDFLSRTDEMTAVKQVIAQAAAKLVQEQQQLFLDVSTTINCIPAYLPKIEQGLVLTNSLDIADQLLRKTELSVRLIGGVYQQKRRGTNDSNALRDLLSYRSEITFISAVGLTTDGVYYAFEDDVAFKQQLADQSQQVVLVIDHTRIGMRHNFRALGLEKLDYLVTDQSLPDELARQLDDAKVRVIVTDKAKK</sequence>
<dbReference type="SUPFAM" id="SSF100950">
    <property type="entry name" value="NagB/RpiA/CoA transferase-like"/>
    <property type="match status" value="1"/>
</dbReference>
<dbReference type="GO" id="GO:0003677">
    <property type="term" value="F:DNA binding"/>
    <property type="evidence" value="ECO:0007669"/>
    <property type="project" value="UniProtKB-KW"/>
</dbReference>
<feature type="domain" description="HTH deoR-type" evidence="4">
    <location>
        <begin position="4"/>
        <end position="59"/>
    </location>
</feature>
<dbReference type="InterPro" id="IPR001034">
    <property type="entry name" value="DeoR_HTH"/>
</dbReference>
<dbReference type="Gene3D" id="1.10.10.10">
    <property type="entry name" value="Winged helix-like DNA-binding domain superfamily/Winged helix DNA-binding domain"/>
    <property type="match status" value="1"/>
</dbReference>
<dbReference type="OrthoDB" id="9798651at2"/>
<dbReference type="SUPFAM" id="SSF46785">
    <property type="entry name" value="Winged helix' DNA-binding domain"/>
    <property type="match status" value="1"/>
</dbReference>
<dbReference type="InterPro" id="IPR036390">
    <property type="entry name" value="WH_DNA-bd_sf"/>
</dbReference>
<evidence type="ECO:0000256" key="1">
    <source>
        <dbReference type="ARBA" id="ARBA00023015"/>
    </source>
</evidence>
<dbReference type="SMART" id="SM01134">
    <property type="entry name" value="DeoRC"/>
    <property type="match status" value="1"/>
</dbReference>
<organism evidence="5 6">
    <name type="scientific">Paucilactobacillus vaccinostercus DSM 20634</name>
    <dbReference type="NCBI Taxonomy" id="1423813"/>
    <lineage>
        <taxon>Bacteria</taxon>
        <taxon>Bacillati</taxon>
        <taxon>Bacillota</taxon>
        <taxon>Bacilli</taxon>
        <taxon>Lactobacillales</taxon>
        <taxon>Lactobacillaceae</taxon>
        <taxon>Paucilactobacillus</taxon>
    </lineage>
</organism>
<dbReference type="EMBL" id="AYYY01000061">
    <property type="protein sequence ID" value="KRM60686.1"/>
    <property type="molecule type" value="Genomic_DNA"/>
</dbReference>
<evidence type="ECO:0000259" key="4">
    <source>
        <dbReference type="PROSITE" id="PS51000"/>
    </source>
</evidence>
<dbReference type="InterPro" id="IPR036388">
    <property type="entry name" value="WH-like_DNA-bd_sf"/>
</dbReference>
<evidence type="ECO:0000256" key="3">
    <source>
        <dbReference type="ARBA" id="ARBA00023163"/>
    </source>
</evidence>
<dbReference type="PATRIC" id="fig|1423813.3.peg.174"/>
<dbReference type="AlphaFoldDB" id="A0A0R2A0J4"/>
<evidence type="ECO:0000313" key="5">
    <source>
        <dbReference type="EMBL" id="KRM60686.1"/>
    </source>
</evidence>
<protein>
    <submittedName>
        <fullName evidence="5">Transcription regulator</fullName>
    </submittedName>
</protein>
<dbReference type="InterPro" id="IPR050313">
    <property type="entry name" value="Carb_Metab_HTH_regulators"/>
</dbReference>
<dbReference type="PROSITE" id="PS00894">
    <property type="entry name" value="HTH_DEOR_1"/>
    <property type="match status" value="1"/>
</dbReference>
<keyword evidence="6" id="KW-1185">Reference proteome</keyword>
<reference evidence="5 6" key="1">
    <citation type="journal article" date="2015" name="Genome Announc.">
        <title>Expanding the biotechnology potential of lactobacilli through comparative genomics of 213 strains and associated genera.</title>
        <authorList>
            <person name="Sun Z."/>
            <person name="Harris H.M."/>
            <person name="McCann A."/>
            <person name="Guo C."/>
            <person name="Argimon S."/>
            <person name="Zhang W."/>
            <person name="Yang X."/>
            <person name="Jeffery I.B."/>
            <person name="Cooney J.C."/>
            <person name="Kagawa T.F."/>
            <person name="Liu W."/>
            <person name="Song Y."/>
            <person name="Salvetti E."/>
            <person name="Wrobel A."/>
            <person name="Rasinkangas P."/>
            <person name="Parkhill J."/>
            <person name="Rea M.C."/>
            <person name="O'Sullivan O."/>
            <person name="Ritari J."/>
            <person name="Douillard F.P."/>
            <person name="Paul Ross R."/>
            <person name="Yang R."/>
            <person name="Briner A.E."/>
            <person name="Felis G.E."/>
            <person name="de Vos W.M."/>
            <person name="Barrangou R."/>
            <person name="Klaenhammer T.R."/>
            <person name="Caufield P.W."/>
            <person name="Cui Y."/>
            <person name="Zhang H."/>
            <person name="O'Toole P.W."/>
        </authorList>
    </citation>
    <scope>NUCLEOTIDE SEQUENCE [LARGE SCALE GENOMIC DNA]</scope>
    <source>
        <strain evidence="5 6">DSM 20634</strain>
    </source>
</reference>
<evidence type="ECO:0000256" key="2">
    <source>
        <dbReference type="ARBA" id="ARBA00023125"/>
    </source>
</evidence>
<dbReference type="PANTHER" id="PTHR30363">
    <property type="entry name" value="HTH-TYPE TRANSCRIPTIONAL REGULATOR SRLR-RELATED"/>
    <property type="match status" value="1"/>
</dbReference>
<keyword evidence="2" id="KW-0238">DNA-binding</keyword>
<dbReference type="RefSeq" id="WP_057779842.1">
    <property type="nucleotide sequence ID" value="NZ_AYYY01000061.1"/>
</dbReference>
<dbReference type="InterPro" id="IPR014036">
    <property type="entry name" value="DeoR-like_C"/>
</dbReference>
<dbReference type="GO" id="GO:0003700">
    <property type="term" value="F:DNA-binding transcription factor activity"/>
    <property type="evidence" value="ECO:0007669"/>
    <property type="project" value="InterPro"/>
</dbReference>
<dbReference type="STRING" id="1423813.FC26_GL000162"/>
<dbReference type="InterPro" id="IPR037171">
    <property type="entry name" value="NagB/RpiA_transferase-like"/>
</dbReference>